<gene>
    <name evidence="2" type="ORF">PC117_g15243</name>
</gene>
<dbReference type="EMBL" id="RCMK01000500">
    <property type="protein sequence ID" value="KAG2925043.1"/>
    <property type="molecule type" value="Genomic_DNA"/>
</dbReference>
<dbReference type="Proteomes" id="UP000736787">
    <property type="component" value="Unassembled WGS sequence"/>
</dbReference>
<evidence type="ECO:0000313" key="2">
    <source>
        <dbReference type="EMBL" id="KAG2925043.1"/>
    </source>
</evidence>
<evidence type="ECO:0000313" key="3">
    <source>
        <dbReference type="Proteomes" id="UP000736787"/>
    </source>
</evidence>
<comment type="caution">
    <text evidence="2">The sequence shown here is derived from an EMBL/GenBank/DDBJ whole genome shotgun (WGS) entry which is preliminary data.</text>
</comment>
<feature type="region of interest" description="Disordered" evidence="1">
    <location>
        <begin position="1"/>
        <end position="25"/>
    </location>
</feature>
<dbReference type="AlphaFoldDB" id="A0A8T1CL30"/>
<proteinExistence type="predicted"/>
<evidence type="ECO:0000256" key="1">
    <source>
        <dbReference type="SAM" id="MobiDB-lite"/>
    </source>
</evidence>
<reference evidence="2" key="1">
    <citation type="submission" date="2018-10" db="EMBL/GenBank/DDBJ databases">
        <title>Effector identification in a new, highly contiguous assembly of the strawberry crown rot pathogen Phytophthora cactorum.</title>
        <authorList>
            <person name="Armitage A.D."/>
            <person name="Nellist C.F."/>
            <person name="Bates H."/>
            <person name="Vickerstaff R.J."/>
            <person name="Harrison R.J."/>
        </authorList>
    </citation>
    <scope>NUCLEOTIDE SEQUENCE</scope>
    <source>
        <strain evidence="2">4040</strain>
    </source>
</reference>
<organism evidence="2 3">
    <name type="scientific">Phytophthora cactorum</name>
    <dbReference type="NCBI Taxonomy" id="29920"/>
    <lineage>
        <taxon>Eukaryota</taxon>
        <taxon>Sar</taxon>
        <taxon>Stramenopiles</taxon>
        <taxon>Oomycota</taxon>
        <taxon>Peronosporomycetes</taxon>
        <taxon>Peronosporales</taxon>
        <taxon>Peronosporaceae</taxon>
        <taxon>Phytophthora</taxon>
    </lineage>
</organism>
<accession>A0A8T1CL30</accession>
<name>A0A8T1CL30_9STRA</name>
<sequence length="115" mass="11994">MLKRRQTSVNVVSTDSTGLQLDPSGERLRSETGFQGFGFETLKLLRLRAKAAKPLQLATSGSCSALRNSGSGSENSGCVSDSSALLPSGSASPLVFLLAVDVVSRLVFLLAFSAT</sequence>
<feature type="compositionally biased region" description="Polar residues" evidence="1">
    <location>
        <begin position="7"/>
        <end position="19"/>
    </location>
</feature>
<protein>
    <submittedName>
        <fullName evidence="2">Uncharacterized protein</fullName>
    </submittedName>
</protein>